<feature type="compositionally biased region" description="Gly residues" evidence="1">
    <location>
        <begin position="140"/>
        <end position="149"/>
    </location>
</feature>
<evidence type="ECO:0000313" key="2">
    <source>
        <dbReference type="EMBL" id="ORY35443.1"/>
    </source>
</evidence>
<accession>A0A1Y2BKZ2</accession>
<sequence length="223" mass="23975">MAKKSTQKPVQAKPSQTPSSSIDDIFAKPLVKSKSQSIPVAGPSTSTSTSTTSKTNSLPSSSHTNSTGDSKTRELKKKKKKSSIKSFDPDSEPTPAQQPSQSLVKQTKVVETILDPSSLPPPSTVSFVGDKGKSIDGVGVRNGGGGGGGGKKRSRKDKDDEEQDALFADSRGEGPSKSFVLWSIPNNPWSWTLEKTQRSYLPCSIYIAYQFTIIQDDVQKRVI</sequence>
<dbReference type="AlphaFoldDB" id="A0A1Y2BKZ2"/>
<dbReference type="EMBL" id="MCFC01000001">
    <property type="protein sequence ID" value="ORY35443.1"/>
    <property type="molecule type" value="Genomic_DNA"/>
</dbReference>
<protein>
    <submittedName>
        <fullName evidence="2">Uncharacterized protein</fullName>
    </submittedName>
</protein>
<reference evidence="2 3" key="1">
    <citation type="submission" date="2016-07" db="EMBL/GenBank/DDBJ databases">
        <title>Pervasive Adenine N6-methylation of Active Genes in Fungi.</title>
        <authorList>
            <consortium name="DOE Joint Genome Institute"/>
            <person name="Mondo S.J."/>
            <person name="Dannebaum R.O."/>
            <person name="Kuo R.C."/>
            <person name="Labutti K."/>
            <person name="Haridas S."/>
            <person name="Kuo A."/>
            <person name="Salamov A."/>
            <person name="Ahrendt S.R."/>
            <person name="Lipzen A."/>
            <person name="Sullivan W."/>
            <person name="Andreopoulos W.B."/>
            <person name="Clum A."/>
            <person name="Lindquist E."/>
            <person name="Daum C."/>
            <person name="Ramamoorthy G.K."/>
            <person name="Gryganskyi A."/>
            <person name="Culley D."/>
            <person name="Magnuson J.K."/>
            <person name="James T.Y."/>
            <person name="O'Malley M.A."/>
            <person name="Stajich J.E."/>
            <person name="Spatafora J.W."/>
            <person name="Visel A."/>
            <person name="Grigoriev I.V."/>
        </authorList>
    </citation>
    <scope>NUCLEOTIDE SEQUENCE [LARGE SCALE GENOMIC DNA]</scope>
    <source>
        <strain evidence="2 3">68-887.2</strain>
    </source>
</reference>
<evidence type="ECO:0000313" key="3">
    <source>
        <dbReference type="Proteomes" id="UP000193986"/>
    </source>
</evidence>
<name>A0A1Y2BKZ2_9TREE</name>
<dbReference type="Proteomes" id="UP000193986">
    <property type="component" value="Unassembled WGS sequence"/>
</dbReference>
<evidence type="ECO:0000256" key="1">
    <source>
        <dbReference type="SAM" id="MobiDB-lite"/>
    </source>
</evidence>
<dbReference type="InParanoid" id="A0A1Y2BKZ2"/>
<comment type="caution">
    <text evidence="2">The sequence shown here is derived from an EMBL/GenBank/DDBJ whole genome shotgun (WGS) entry which is preliminary data.</text>
</comment>
<feature type="compositionally biased region" description="Low complexity" evidence="1">
    <location>
        <begin position="44"/>
        <end position="64"/>
    </location>
</feature>
<feature type="compositionally biased region" description="Basic residues" evidence="1">
    <location>
        <begin position="74"/>
        <end position="83"/>
    </location>
</feature>
<proteinExistence type="predicted"/>
<feature type="compositionally biased region" description="Polar residues" evidence="1">
    <location>
        <begin position="7"/>
        <end position="22"/>
    </location>
</feature>
<feature type="region of interest" description="Disordered" evidence="1">
    <location>
        <begin position="1"/>
        <end position="175"/>
    </location>
</feature>
<organism evidence="2 3">
    <name type="scientific">Naematelia encephala</name>
    <dbReference type="NCBI Taxonomy" id="71784"/>
    <lineage>
        <taxon>Eukaryota</taxon>
        <taxon>Fungi</taxon>
        <taxon>Dikarya</taxon>
        <taxon>Basidiomycota</taxon>
        <taxon>Agaricomycotina</taxon>
        <taxon>Tremellomycetes</taxon>
        <taxon>Tremellales</taxon>
        <taxon>Naemateliaceae</taxon>
        <taxon>Naematelia</taxon>
    </lineage>
</organism>
<gene>
    <name evidence="2" type="ORF">BCR39DRAFT_509764</name>
</gene>
<feature type="compositionally biased region" description="Polar residues" evidence="1">
    <location>
        <begin position="94"/>
        <end position="105"/>
    </location>
</feature>
<keyword evidence="3" id="KW-1185">Reference proteome</keyword>